<evidence type="ECO:0000313" key="2">
    <source>
        <dbReference type="Proteomes" id="UP001227268"/>
    </source>
</evidence>
<organism evidence="1 2">
    <name type="scientific">Naganishia friedmannii</name>
    <dbReference type="NCBI Taxonomy" id="89922"/>
    <lineage>
        <taxon>Eukaryota</taxon>
        <taxon>Fungi</taxon>
        <taxon>Dikarya</taxon>
        <taxon>Basidiomycota</taxon>
        <taxon>Agaricomycotina</taxon>
        <taxon>Tremellomycetes</taxon>
        <taxon>Filobasidiales</taxon>
        <taxon>Filobasidiaceae</taxon>
        <taxon>Naganishia</taxon>
    </lineage>
</organism>
<accession>A0ACC2W2V4</accession>
<comment type="caution">
    <text evidence="1">The sequence shown here is derived from an EMBL/GenBank/DDBJ whole genome shotgun (WGS) entry which is preliminary data.</text>
</comment>
<reference evidence="1" key="1">
    <citation type="submission" date="2023-04" db="EMBL/GenBank/DDBJ databases">
        <title>Draft Genome sequencing of Naganishia species isolated from polar environments using Oxford Nanopore Technology.</title>
        <authorList>
            <person name="Leo P."/>
            <person name="Venkateswaran K."/>
        </authorList>
    </citation>
    <scope>NUCLEOTIDE SEQUENCE</scope>
    <source>
        <strain evidence="1">MNA-CCFEE 5423</strain>
    </source>
</reference>
<dbReference type="Proteomes" id="UP001227268">
    <property type="component" value="Unassembled WGS sequence"/>
</dbReference>
<keyword evidence="2" id="KW-1185">Reference proteome</keyword>
<gene>
    <name evidence="1" type="ORF">QFC21_001806</name>
</gene>
<proteinExistence type="predicted"/>
<sequence length="205" mass="22316">MEELPGIIIAIIVIFFIARYFSGSKQKSGPISIGSDGTPTSGPLRGVSSSMIDTVHATFPHVSLNAIVYSLSKTKSVQVTSETILERGFLPEPPADFPKHPYIETLAPSPAAPATAASTPSSQTKHQSLIERYNLTAAVRAQEKGKARAIDEITTDTVKDTNKAWNADKSAREKTLQDRKAKMILEARQRMLDKQAAQKLKQAQI</sequence>
<dbReference type="EMBL" id="JASBWT010000004">
    <property type="protein sequence ID" value="KAJ9105435.1"/>
    <property type="molecule type" value="Genomic_DNA"/>
</dbReference>
<name>A0ACC2W2V4_9TREE</name>
<protein>
    <submittedName>
        <fullName evidence="1">Uncharacterized protein</fullName>
    </submittedName>
</protein>
<evidence type="ECO:0000313" key="1">
    <source>
        <dbReference type="EMBL" id="KAJ9105435.1"/>
    </source>
</evidence>